<evidence type="ECO:0000256" key="16">
    <source>
        <dbReference type="SAM" id="Phobius"/>
    </source>
</evidence>
<keyword evidence="10" id="KW-1015">Disulfide bond</keyword>
<evidence type="ECO:0000256" key="9">
    <source>
        <dbReference type="ARBA" id="ARBA00023136"/>
    </source>
</evidence>
<evidence type="ECO:0000256" key="13">
    <source>
        <dbReference type="ARBA" id="ARBA00023303"/>
    </source>
</evidence>
<dbReference type="GO" id="GO:0160128">
    <property type="term" value="F:pH-gated monoatomic ion channel activity"/>
    <property type="evidence" value="ECO:0007669"/>
    <property type="project" value="TreeGrafter"/>
</dbReference>
<comment type="catalytic activity">
    <reaction evidence="14">
        <text>Na(+)(in) = Na(+)(out)</text>
        <dbReference type="Rhea" id="RHEA:34963"/>
        <dbReference type="ChEBI" id="CHEBI:29101"/>
    </reaction>
</comment>
<keyword evidence="8 15" id="KW-0406">Ion transport</keyword>
<evidence type="ECO:0000256" key="3">
    <source>
        <dbReference type="ARBA" id="ARBA00022461"/>
    </source>
</evidence>
<evidence type="ECO:0000256" key="1">
    <source>
        <dbReference type="ARBA" id="ARBA00004651"/>
    </source>
</evidence>
<keyword evidence="3 15" id="KW-0894">Sodium channel</keyword>
<organism evidence="17 18">
    <name type="scientific">Merluccius polli</name>
    <name type="common">Benguela hake</name>
    <name type="synonym">Merluccius cadenati</name>
    <dbReference type="NCBI Taxonomy" id="89951"/>
    <lineage>
        <taxon>Eukaryota</taxon>
        <taxon>Metazoa</taxon>
        <taxon>Chordata</taxon>
        <taxon>Craniata</taxon>
        <taxon>Vertebrata</taxon>
        <taxon>Euteleostomi</taxon>
        <taxon>Actinopterygii</taxon>
        <taxon>Neopterygii</taxon>
        <taxon>Teleostei</taxon>
        <taxon>Neoteleostei</taxon>
        <taxon>Acanthomorphata</taxon>
        <taxon>Zeiogadaria</taxon>
        <taxon>Gadariae</taxon>
        <taxon>Gadiformes</taxon>
        <taxon>Gadoidei</taxon>
        <taxon>Merlucciidae</taxon>
        <taxon>Merluccius</taxon>
    </lineage>
</organism>
<dbReference type="Gene3D" id="1.10.287.820">
    <property type="entry name" value="Acid-sensing ion channel domain"/>
    <property type="match status" value="1"/>
</dbReference>
<evidence type="ECO:0000256" key="11">
    <source>
        <dbReference type="ARBA" id="ARBA00023180"/>
    </source>
</evidence>
<dbReference type="FunFam" id="1.10.287.770:FF:000001">
    <property type="entry name" value="Acid-sensing ion channel subunit 1"/>
    <property type="match status" value="1"/>
</dbReference>
<dbReference type="FunFam" id="1.10.3590.10:FF:000002">
    <property type="entry name" value="acid-sensing ion channel 1 isoform X2"/>
    <property type="match status" value="1"/>
</dbReference>
<proteinExistence type="inferred from homology"/>
<dbReference type="InterPro" id="IPR001873">
    <property type="entry name" value="ENaC"/>
</dbReference>
<evidence type="ECO:0000256" key="10">
    <source>
        <dbReference type="ARBA" id="ARBA00023157"/>
    </source>
</evidence>
<evidence type="ECO:0000256" key="5">
    <source>
        <dbReference type="ARBA" id="ARBA00022692"/>
    </source>
</evidence>
<evidence type="ECO:0000256" key="14">
    <source>
        <dbReference type="ARBA" id="ARBA00036239"/>
    </source>
</evidence>
<name>A0AA47M2K6_MERPO</name>
<comment type="similarity">
    <text evidence="15">Belongs to the amiloride-sensitive sodium channel (TC 1.A.6) family.</text>
</comment>
<comment type="subcellular location">
    <subcellularLocation>
        <location evidence="1">Cell membrane</location>
        <topology evidence="1">Multi-pass membrane protein</topology>
    </subcellularLocation>
</comment>
<keyword evidence="12 15" id="KW-0739">Sodium transport</keyword>
<dbReference type="InterPro" id="IPR020903">
    <property type="entry name" value="ENaC_CS"/>
</dbReference>
<evidence type="ECO:0000256" key="8">
    <source>
        <dbReference type="ARBA" id="ARBA00023065"/>
    </source>
</evidence>
<evidence type="ECO:0000256" key="4">
    <source>
        <dbReference type="ARBA" id="ARBA00022475"/>
    </source>
</evidence>
<keyword evidence="7" id="KW-0915">Sodium</keyword>
<dbReference type="GO" id="GO:0015280">
    <property type="term" value="F:ligand-gated sodium channel activity"/>
    <property type="evidence" value="ECO:0007669"/>
    <property type="project" value="TreeGrafter"/>
</dbReference>
<evidence type="ECO:0000313" key="18">
    <source>
        <dbReference type="Proteomes" id="UP001174136"/>
    </source>
</evidence>
<feature type="transmembrane region" description="Helical" evidence="16">
    <location>
        <begin position="227"/>
        <end position="245"/>
    </location>
</feature>
<keyword evidence="9 16" id="KW-0472">Membrane</keyword>
<keyword evidence="6 16" id="KW-1133">Transmembrane helix</keyword>
<dbReference type="PANTHER" id="PTHR11690:SF252">
    <property type="entry name" value="ACID-SENSING ION CHANNEL 1C"/>
    <property type="match status" value="1"/>
</dbReference>
<sequence length="741" mass="84822">MGAPEEEERPPSDITVFGANCTLHGLSHIFLPGGVTFRRLLWATAFSSSLSIFLYQVAGRVIEFYQYPHVTILDEMDSPVMYFPAITMCNYNSYRKSQMRRNDIFWMAGLLGVEQGDFDDFMAALGQPTDNNKFFPSKTFNMLEFVQRTSHSIDEMLLDCRYRGKECGPENFTTPHKSPDAQRDGVKGETTALRTTWKEITVDFMRKTKIHGLKFAFTPEKSKPQRVLWVLAFSVCMVMLVTWSWNRILYLMSYPAITKIYMVWAHSMSFPAVTFCNKNVFRVSSLTTEDLYHSGYWMDLMYPNHTVMETSLAFLKDNHKQGLLNLLDFNHYHPPPDYHVNTTEMMGRLGHQLEHMLLECRFRGDVCTYRNFSTIYTRYGKCYTFNSGLDGNPLLTTLKGGTGNGLEIMLDIQQDEYLPVWGDTDETSYEAGIKVQIHSQDEPPFIDQLGFGVAPGFQTFVSYETSYEAGLKVQLHSQSEPPFLHELGFGVAPGFQTFVSTQEQRLQYLPPPWGDCKSTPIDSEFFSTYSITACRIDCETRYLVENCNCRMVHMPGTSTVCTPEQYKDCADPALDFLVEKDNDYCVCETPCNMTRYGKELSMVKIPSKASAKYLAKKFNKTEQYIGENILVLDIFFEALNYEKIEQKKAYEIAGLLGDIGGQMGLFIGASVLTILEIFDYLYEVFKDKVLGYFIRKKRPRRCQSDNLSTCDTLRSHSDSVGFTPNMLPRHPTLGNFEEFAC</sequence>
<keyword evidence="11" id="KW-0325">Glycoprotein</keyword>
<accession>A0AA47M2K6</accession>
<reference evidence="17" key="1">
    <citation type="journal article" date="2023" name="Front. Mar. Sci.">
        <title>A new Merluccius polli reference genome to investigate the effects of global change in West African waters.</title>
        <authorList>
            <person name="Mateo J.L."/>
            <person name="Blanco-Fernandez C."/>
            <person name="Garcia-Vazquez E."/>
            <person name="Machado-Schiaffino G."/>
        </authorList>
    </citation>
    <scope>NUCLEOTIDE SEQUENCE</scope>
    <source>
        <strain evidence="17">C29</strain>
        <tissue evidence="17">Fin</tissue>
    </source>
</reference>
<dbReference type="EMBL" id="JAOPHQ010006269">
    <property type="protein sequence ID" value="KAK0132349.1"/>
    <property type="molecule type" value="Genomic_DNA"/>
</dbReference>
<keyword evidence="2 15" id="KW-0813">Transport</keyword>
<dbReference type="AlphaFoldDB" id="A0AA47M2K6"/>
<keyword evidence="13 15" id="KW-0407">Ion channel</keyword>
<dbReference type="FunFam" id="1.10.287.820:FF:000001">
    <property type="entry name" value="acid-sensing ion channel 1 isoform X2"/>
    <property type="match status" value="1"/>
</dbReference>
<evidence type="ECO:0000313" key="17">
    <source>
        <dbReference type="EMBL" id="KAK0132349.1"/>
    </source>
</evidence>
<dbReference type="Gene3D" id="1.10.287.770">
    <property type="entry name" value="YojJ-like"/>
    <property type="match status" value="1"/>
</dbReference>
<gene>
    <name evidence="17" type="primary">asic1c_1</name>
    <name evidence="17" type="ORF">N1851_032772</name>
</gene>
<feature type="transmembrane region" description="Helical" evidence="16">
    <location>
        <begin position="40"/>
        <end position="58"/>
    </location>
</feature>
<evidence type="ECO:0000256" key="15">
    <source>
        <dbReference type="RuleBase" id="RU000679"/>
    </source>
</evidence>
<evidence type="ECO:0000256" key="12">
    <source>
        <dbReference type="ARBA" id="ARBA00023201"/>
    </source>
</evidence>
<keyword evidence="5 15" id="KW-0812">Transmembrane</keyword>
<dbReference type="Proteomes" id="UP001174136">
    <property type="component" value="Unassembled WGS sequence"/>
</dbReference>
<keyword evidence="18" id="KW-1185">Reference proteome</keyword>
<dbReference type="PRINTS" id="PR01078">
    <property type="entry name" value="AMINACHANNEL"/>
</dbReference>
<dbReference type="PROSITE" id="PS01206">
    <property type="entry name" value="ASC"/>
    <property type="match status" value="1"/>
</dbReference>
<dbReference type="Gene3D" id="2.60.470.10">
    <property type="entry name" value="Acid-sensing ion channels like domains"/>
    <property type="match status" value="1"/>
</dbReference>
<dbReference type="PANTHER" id="PTHR11690">
    <property type="entry name" value="AMILORIDE-SENSITIVE SODIUM CHANNEL-RELATED"/>
    <property type="match status" value="1"/>
</dbReference>
<comment type="caution">
    <text evidence="17">The sequence shown here is derived from an EMBL/GenBank/DDBJ whole genome shotgun (WGS) entry which is preliminary data.</text>
</comment>
<protein>
    <submittedName>
        <fullName evidence="17">Acid-sensing ion channel 1C</fullName>
    </submittedName>
</protein>
<dbReference type="Gene3D" id="1.10.3590.10">
    <property type="entry name" value="acid-sensing ion channel 1 domain"/>
    <property type="match status" value="1"/>
</dbReference>
<dbReference type="GO" id="GO:0005886">
    <property type="term" value="C:plasma membrane"/>
    <property type="evidence" value="ECO:0007669"/>
    <property type="project" value="UniProtKB-SubCell"/>
</dbReference>
<evidence type="ECO:0000256" key="2">
    <source>
        <dbReference type="ARBA" id="ARBA00022448"/>
    </source>
</evidence>
<evidence type="ECO:0000256" key="7">
    <source>
        <dbReference type="ARBA" id="ARBA00023053"/>
    </source>
</evidence>
<keyword evidence="4" id="KW-1003">Cell membrane</keyword>
<evidence type="ECO:0000256" key="6">
    <source>
        <dbReference type="ARBA" id="ARBA00022989"/>
    </source>
</evidence>
<dbReference type="Pfam" id="PF00858">
    <property type="entry name" value="ASC"/>
    <property type="match status" value="2"/>
</dbReference>